<reference evidence="2 3" key="1">
    <citation type="submission" date="2020-03" db="EMBL/GenBank/DDBJ databases">
        <title>Whole genome shotgun sequence of Phytohabitans suffuscus NBRC 105367.</title>
        <authorList>
            <person name="Komaki H."/>
            <person name="Tamura T."/>
        </authorList>
    </citation>
    <scope>NUCLEOTIDE SEQUENCE [LARGE SCALE GENOMIC DNA]</scope>
    <source>
        <strain evidence="2 3">NBRC 105367</strain>
    </source>
</reference>
<feature type="domain" description="HTH cro/C1-type" evidence="1">
    <location>
        <begin position="1"/>
        <end position="56"/>
    </location>
</feature>
<dbReference type="InterPro" id="IPR010982">
    <property type="entry name" value="Lambda_DNA-bd_dom_sf"/>
</dbReference>
<reference evidence="2 3" key="2">
    <citation type="submission" date="2020-03" db="EMBL/GenBank/DDBJ databases">
        <authorList>
            <person name="Ichikawa N."/>
            <person name="Kimura A."/>
            <person name="Kitahashi Y."/>
            <person name="Uohara A."/>
        </authorList>
    </citation>
    <scope>NUCLEOTIDE SEQUENCE [LARGE SCALE GENOMIC DNA]</scope>
    <source>
        <strain evidence="2 3">NBRC 105367</strain>
    </source>
</reference>
<dbReference type="Proteomes" id="UP000503011">
    <property type="component" value="Chromosome"/>
</dbReference>
<dbReference type="InterPro" id="IPR001387">
    <property type="entry name" value="Cro/C1-type_HTH"/>
</dbReference>
<name>A0A6F8YHE5_9ACTN</name>
<organism evidence="2 3">
    <name type="scientific">Phytohabitans suffuscus</name>
    <dbReference type="NCBI Taxonomy" id="624315"/>
    <lineage>
        <taxon>Bacteria</taxon>
        <taxon>Bacillati</taxon>
        <taxon>Actinomycetota</taxon>
        <taxon>Actinomycetes</taxon>
        <taxon>Micromonosporales</taxon>
        <taxon>Micromonosporaceae</taxon>
    </lineage>
</organism>
<evidence type="ECO:0000259" key="1">
    <source>
        <dbReference type="PROSITE" id="PS50943"/>
    </source>
</evidence>
<sequence length="95" mass="11121">MRELREDRGFTLRYVSERLGLAYAEVKAFEHGGRVFQHGEVIGLLDLYGVYETGERERLFALARDTFRMSRWENDFDAPQLDTSLLDSLWLESMA</sequence>
<keyword evidence="3" id="KW-1185">Reference proteome</keyword>
<dbReference type="Pfam" id="PF13560">
    <property type="entry name" value="HTH_31"/>
    <property type="match status" value="1"/>
</dbReference>
<dbReference type="KEGG" id="psuu:Psuf_028350"/>
<evidence type="ECO:0000313" key="2">
    <source>
        <dbReference type="EMBL" id="BCB85522.1"/>
    </source>
</evidence>
<dbReference type="PROSITE" id="PS50943">
    <property type="entry name" value="HTH_CROC1"/>
    <property type="match status" value="1"/>
</dbReference>
<dbReference type="AlphaFoldDB" id="A0A6F8YHE5"/>
<evidence type="ECO:0000313" key="3">
    <source>
        <dbReference type="Proteomes" id="UP000503011"/>
    </source>
</evidence>
<accession>A0A6F8YHE5</accession>
<dbReference type="CDD" id="cd00093">
    <property type="entry name" value="HTH_XRE"/>
    <property type="match status" value="1"/>
</dbReference>
<dbReference type="EMBL" id="AP022871">
    <property type="protein sequence ID" value="BCB85522.1"/>
    <property type="molecule type" value="Genomic_DNA"/>
</dbReference>
<protein>
    <recommendedName>
        <fullName evidence="1">HTH cro/C1-type domain-containing protein</fullName>
    </recommendedName>
</protein>
<dbReference type="GO" id="GO:0003677">
    <property type="term" value="F:DNA binding"/>
    <property type="evidence" value="ECO:0007669"/>
    <property type="project" value="InterPro"/>
</dbReference>
<gene>
    <name evidence="2" type="ORF">Psuf_028350</name>
</gene>
<proteinExistence type="predicted"/>
<dbReference type="SUPFAM" id="SSF47413">
    <property type="entry name" value="lambda repressor-like DNA-binding domains"/>
    <property type="match status" value="1"/>
</dbReference>